<dbReference type="InterPro" id="IPR003615">
    <property type="entry name" value="HNH_nuc"/>
</dbReference>
<evidence type="ECO:0000313" key="2">
    <source>
        <dbReference type="EMBL" id="ANW97712.1"/>
    </source>
</evidence>
<protein>
    <submittedName>
        <fullName evidence="2">HNH endonuclease</fullName>
    </submittedName>
</protein>
<dbReference type="EMBL" id="CP014672">
    <property type="protein sequence ID" value="ANW97712.1"/>
    <property type="molecule type" value="Genomic_DNA"/>
</dbReference>
<keyword evidence="2" id="KW-0378">Hydrolase</keyword>
<sequence>MKPWAKSFYKSKAWRDCRDAYFIFRHGLCERCGGPGKIVHHKIYLTPQNINDPNVSLNWENLELLCQDCHNEEHHGNEATVSGLMFDENGNLVPR</sequence>
<evidence type="ECO:0000259" key="1">
    <source>
        <dbReference type="Pfam" id="PF01844"/>
    </source>
</evidence>
<dbReference type="RefSeq" id="WP_065821256.1">
    <property type="nucleotide sequence ID" value="NZ_CP014672.1"/>
</dbReference>
<reference evidence="2 3" key="1">
    <citation type="submission" date="2016-02" db="EMBL/GenBank/DDBJ databases">
        <title>Comparison of Clostridium stercorarium subspecies using comparative genomics and transcriptomics.</title>
        <authorList>
            <person name="Schellenberg J."/>
            <person name="Thallinger G."/>
            <person name="Levin D.B."/>
            <person name="Zhang X."/>
            <person name="Alvare G."/>
            <person name="Fristensky B."/>
            <person name="Sparling R."/>
        </authorList>
    </citation>
    <scope>NUCLEOTIDE SEQUENCE [LARGE SCALE GENOMIC DNA]</scope>
    <source>
        <strain evidence="2 3">DSM 2910</strain>
    </source>
</reference>
<keyword evidence="2" id="KW-0540">Nuclease</keyword>
<proteinExistence type="predicted"/>
<name>A0A1B1YAD2_THEST</name>
<dbReference type="Pfam" id="PF01844">
    <property type="entry name" value="HNH"/>
    <property type="match status" value="1"/>
</dbReference>
<dbReference type="GO" id="GO:0004519">
    <property type="term" value="F:endonuclease activity"/>
    <property type="evidence" value="ECO:0007669"/>
    <property type="project" value="UniProtKB-KW"/>
</dbReference>
<feature type="domain" description="HNH" evidence="1">
    <location>
        <begin position="29"/>
        <end position="75"/>
    </location>
</feature>
<dbReference type="GO" id="GO:0008270">
    <property type="term" value="F:zinc ion binding"/>
    <property type="evidence" value="ECO:0007669"/>
    <property type="project" value="InterPro"/>
</dbReference>
<dbReference type="InterPro" id="IPR002711">
    <property type="entry name" value="HNH"/>
</dbReference>
<gene>
    <name evidence="2" type="ORF">CSTERTH_01030</name>
</gene>
<organism evidence="2 3">
    <name type="scientific">Thermoclostridium stercorarium subsp. thermolacticum DSM 2910</name>
    <dbReference type="NCBI Taxonomy" id="1121336"/>
    <lineage>
        <taxon>Bacteria</taxon>
        <taxon>Bacillati</taxon>
        <taxon>Bacillota</taxon>
        <taxon>Clostridia</taxon>
        <taxon>Eubacteriales</taxon>
        <taxon>Oscillospiraceae</taxon>
        <taxon>Thermoclostridium</taxon>
    </lineage>
</organism>
<accession>A0A1B1YAD2</accession>
<dbReference type="Proteomes" id="UP000092971">
    <property type="component" value="Chromosome"/>
</dbReference>
<keyword evidence="2" id="KW-0255">Endonuclease</keyword>
<dbReference type="OrthoDB" id="9811997at2"/>
<dbReference type="AlphaFoldDB" id="A0A1B1YAD2"/>
<dbReference type="CDD" id="cd00085">
    <property type="entry name" value="HNHc"/>
    <property type="match status" value="1"/>
</dbReference>
<evidence type="ECO:0000313" key="3">
    <source>
        <dbReference type="Proteomes" id="UP000092971"/>
    </source>
</evidence>
<dbReference type="GO" id="GO:0003676">
    <property type="term" value="F:nucleic acid binding"/>
    <property type="evidence" value="ECO:0007669"/>
    <property type="project" value="InterPro"/>
</dbReference>